<protein>
    <recommendedName>
        <fullName evidence="7">SIAH-type domain-containing protein</fullName>
    </recommendedName>
</protein>
<dbReference type="KEGG" id="bdi:100843005"/>
<dbReference type="GO" id="GO:0008270">
    <property type="term" value="F:zinc ion binding"/>
    <property type="evidence" value="ECO:0007669"/>
    <property type="project" value="UniProtKB-KW"/>
</dbReference>
<dbReference type="Gene3D" id="3.30.40.10">
    <property type="entry name" value="Zinc/RING finger domain, C3HC4 (zinc finger)"/>
    <property type="match status" value="1"/>
</dbReference>
<keyword evidence="10" id="KW-1185">Reference proteome</keyword>
<evidence type="ECO:0000256" key="5">
    <source>
        <dbReference type="PROSITE-ProRule" id="PRU00455"/>
    </source>
</evidence>
<dbReference type="EnsemblPlants" id="PNT62148">
    <property type="protein sequence ID" value="PNT62148"/>
    <property type="gene ID" value="BRADI_5g26310v3"/>
</dbReference>
<dbReference type="OMA" id="FIASAHK"/>
<proteinExistence type="predicted"/>
<dbReference type="Gramene" id="PNT62149">
    <property type="protein sequence ID" value="PNT62149"/>
    <property type="gene ID" value="BRADI_5g26310v3"/>
</dbReference>
<evidence type="ECO:0000313" key="9">
    <source>
        <dbReference type="EnsemblPlants" id="PNT62148"/>
    </source>
</evidence>
<dbReference type="GeneID" id="100843005"/>
<dbReference type="Proteomes" id="UP000008810">
    <property type="component" value="Chromosome 5"/>
</dbReference>
<feature type="region of interest" description="Disordered" evidence="6">
    <location>
        <begin position="1"/>
        <end position="97"/>
    </location>
</feature>
<evidence type="ECO:0000256" key="1">
    <source>
        <dbReference type="ARBA" id="ARBA00022723"/>
    </source>
</evidence>
<feature type="compositionally biased region" description="Basic and acidic residues" evidence="6">
    <location>
        <begin position="52"/>
        <end position="71"/>
    </location>
</feature>
<name>I1J3E6_BRADI</name>
<feature type="compositionally biased region" description="Basic residues" evidence="6">
    <location>
        <begin position="1"/>
        <end position="10"/>
    </location>
</feature>
<dbReference type="EMBL" id="CM000884">
    <property type="protein sequence ID" value="PNT62149.1"/>
    <property type="molecule type" value="Genomic_DNA"/>
</dbReference>
<dbReference type="PANTHER" id="PTHR46632">
    <property type="entry name" value="E3 UBIQUITIN-PROTEIN LIGASE SINA-LIKE 4"/>
    <property type="match status" value="1"/>
</dbReference>
<dbReference type="eggNOG" id="KOG3002">
    <property type="taxonomic scope" value="Eukaryota"/>
</dbReference>
<evidence type="ECO:0000256" key="4">
    <source>
        <dbReference type="ARBA" id="ARBA00024004"/>
    </source>
</evidence>
<dbReference type="InterPro" id="IPR044286">
    <property type="entry name" value="SINL_plant"/>
</dbReference>
<dbReference type="STRING" id="15368.I1J3E6"/>
<dbReference type="PROSITE" id="PS51081">
    <property type="entry name" value="ZF_SIAH"/>
    <property type="match status" value="1"/>
</dbReference>
<sequence>MEMRSVKRMRSSPTDTESSRSPSPYRRSSSPSPSPYRSPSPSPCRSWSRRPRSYDDADGEDRSLSRSRGSDGNDAQGRAVWRPHSCRQSGERGHGGEFSVRIDDYDRLFTCRSCHRLLTPPVYQCPFSHVTCSRCHIEFGDNRCSSCGASNGYARNRIVEEFLGRISFSCRNKEYGCTTFLPQHEVHVHEQSCRHEPCYCPVDRCGFAGPTNAVEAHLTGFHHWRVIKFRYGESFIASAHKSTIYHSKDDSELFLIDSVGEGRGIAMSMICLRCDNAREQEFTYELKAPPGNVRGQHQLQLQSVVRRTSLRKGLGEKDKVFLLVPKDLLCAMNDYVVEVCVRKEDTGA</sequence>
<dbReference type="InterPro" id="IPR013010">
    <property type="entry name" value="Znf_SIAH"/>
</dbReference>
<evidence type="ECO:0000259" key="7">
    <source>
        <dbReference type="PROSITE" id="PS51081"/>
    </source>
</evidence>
<evidence type="ECO:0000256" key="6">
    <source>
        <dbReference type="SAM" id="MobiDB-lite"/>
    </source>
</evidence>
<organism evidence="8">
    <name type="scientific">Brachypodium distachyon</name>
    <name type="common">Purple false brome</name>
    <name type="synonym">Trachynia distachya</name>
    <dbReference type="NCBI Taxonomy" id="15368"/>
    <lineage>
        <taxon>Eukaryota</taxon>
        <taxon>Viridiplantae</taxon>
        <taxon>Streptophyta</taxon>
        <taxon>Embryophyta</taxon>
        <taxon>Tracheophyta</taxon>
        <taxon>Spermatophyta</taxon>
        <taxon>Magnoliopsida</taxon>
        <taxon>Liliopsida</taxon>
        <taxon>Poales</taxon>
        <taxon>Poaceae</taxon>
        <taxon>BOP clade</taxon>
        <taxon>Pooideae</taxon>
        <taxon>Stipodae</taxon>
        <taxon>Brachypodieae</taxon>
        <taxon>Brachypodium</taxon>
    </lineage>
</organism>
<dbReference type="UniPathway" id="UPA00143"/>
<dbReference type="PANTHER" id="PTHR46632:SF17">
    <property type="entry name" value="RING-TYPE E3 UBIQUITIN TRANSFERASE"/>
    <property type="match status" value="1"/>
</dbReference>
<keyword evidence="2 5" id="KW-0863">Zinc-finger</keyword>
<dbReference type="EnsemblPlants" id="PNT62149">
    <property type="protein sequence ID" value="PNT62149"/>
    <property type="gene ID" value="BRADI_5g26310v3"/>
</dbReference>
<dbReference type="EMBL" id="CM000884">
    <property type="protein sequence ID" value="PNT62148.1"/>
    <property type="molecule type" value="Genomic_DNA"/>
</dbReference>
<reference evidence="8" key="2">
    <citation type="submission" date="2017-06" db="EMBL/GenBank/DDBJ databases">
        <title>WGS assembly of Brachypodium distachyon.</title>
        <authorList>
            <consortium name="The International Brachypodium Initiative"/>
            <person name="Lucas S."/>
            <person name="Harmon-Smith M."/>
            <person name="Lail K."/>
            <person name="Tice H."/>
            <person name="Grimwood J."/>
            <person name="Bruce D."/>
            <person name="Barry K."/>
            <person name="Shu S."/>
            <person name="Lindquist E."/>
            <person name="Wang M."/>
            <person name="Pitluck S."/>
            <person name="Vogel J.P."/>
            <person name="Garvin D.F."/>
            <person name="Mockler T.C."/>
            <person name="Schmutz J."/>
            <person name="Rokhsar D."/>
            <person name="Bevan M.W."/>
        </authorList>
    </citation>
    <scope>NUCLEOTIDE SEQUENCE</scope>
    <source>
        <strain evidence="8">Bd21</strain>
    </source>
</reference>
<dbReference type="Gramene" id="PNT62148">
    <property type="protein sequence ID" value="PNT62148"/>
    <property type="gene ID" value="BRADI_5g26310v3"/>
</dbReference>
<comment type="function">
    <text evidence="4">E3 ubiquitin-protein ligase that mediates ubiquitination and subsequent proteasomal degradation of target proteins. E3 ubiquitin ligases accept ubiquitin from an E2 ubiquitin-conjugating enzyme in the form of a thioester and then directly transfers the ubiquitin to targeted substrates. It probably triggers the ubiquitin-mediated degradation of different substrates.</text>
</comment>
<gene>
    <name evidence="9" type="primary">LOC100843005</name>
    <name evidence="8" type="ORF">BRADI_5g26310v3</name>
</gene>
<dbReference type="OrthoDB" id="4788989at2759"/>
<feature type="domain" description="SIAH-type" evidence="7">
    <location>
        <begin position="165"/>
        <end position="223"/>
    </location>
</feature>
<keyword evidence="1" id="KW-0479">Metal-binding</keyword>
<dbReference type="HOGENOM" id="CLU_060441_0_0_1"/>
<feature type="compositionally biased region" description="Low complexity" evidence="6">
    <location>
        <begin position="19"/>
        <end position="31"/>
    </location>
</feature>
<dbReference type="InterPro" id="IPR013083">
    <property type="entry name" value="Znf_RING/FYVE/PHD"/>
</dbReference>
<reference evidence="9" key="3">
    <citation type="submission" date="2018-08" db="UniProtKB">
        <authorList>
            <consortium name="EnsemblPlants"/>
        </authorList>
    </citation>
    <scope>IDENTIFICATION</scope>
    <source>
        <strain evidence="9">cv. Bd21</strain>
    </source>
</reference>
<evidence type="ECO:0000256" key="3">
    <source>
        <dbReference type="ARBA" id="ARBA00022833"/>
    </source>
</evidence>
<dbReference type="SUPFAM" id="SSF49599">
    <property type="entry name" value="TRAF domain-like"/>
    <property type="match status" value="1"/>
</dbReference>
<dbReference type="RefSeq" id="XP_003579487.1">
    <property type="nucleotide sequence ID" value="XM_003579439.3"/>
</dbReference>
<keyword evidence="3" id="KW-0862">Zinc</keyword>
<evidence type="ECO:0000256" key="2">
    <source>
        <dbReference type="ARBA" id="ARBA00022771"/>
    </source>
</evidence>
<evidence type="ECO:0000313" key="8">
    <source>
        <dbReference type="EMBL" id="PNT62148.1"/>
    </source>
</evidence>
<dbReference type="GO" id="GO:0016567">
    <property type="term" value="P:protein ubiquitination"/>
    <property type="evidence" value="ECO:0007669"/>
    <property type="project" value="UniProtKB-UniPathway"/>
</dbReference>
<feature type="compositionally biased region" description="Pro residues" evidence="6">
    <location>
        <begin position="32"/>
        <end position="42"/>
    </location>
</feature>
<accession>I1J3E6</accession>
<dbReference type="AlphaFoldDB" id="I1J3E6"/>
<reference evidence="8 9" key="1">
    <citation type="journal article" date="2010" name="Nature">
        <title>Genome sequencing and analysis of the model grass Brachypodium distachyon.</title>
        <authorList>
            <consortium name="International Brachypodium Initiative"/>
        </authorList>
    </citation>
    <scope>NUCLEOTIDE SEQUENCE [LARGE SCALE GENOMIC DNA]</scope>
    <source>
        <strain evidence="8">Bd21</strain>
        <strain evidence="9">cv. Bd21</strain>
    </source>
</reference>
<evidence type="ECO:0000313" key="10">
    <source>
        <dbReference type="Proteomes" id="UP000008810"/>
    </source>
</evidence>
<dbReference type="Pfam" id="PF21361">
    <property type="entry name" value="Sina_ZnF"/>
    <property type="match status" value="1"/>
</dbReference>